<keyword evidence="2" id="KW-1185">Reference proteome</keyword>
<dbReference type="WBParaSite" id="Hba_07756">
    <property type="protein sequence ID" value="Hba_07756"/>
    <property type="gene ID" value="Hba_07756"/>
</dbReference>
<evidence type="ECO:0000313" key="2">
    <source>
        <dbReference type="Proteomes" id="UP000095283"/>
    </source>
</evidence>
<accession>A0A1I7WRF3</accession>
<evidence type="ECO:0000256" key="1">
    <source>
        <dbReference type="SAM" id="MobiDB-lite"/>
    </source>
</evidence>
<evidence type="ECO:0000313" key="3">
    <source>
        <dbReference type="WBParaSite" id="Hba_07756"/>
    </source>
</evidence>
<proteinExistence type="predicted"/>
<reference evidence="3" key="1">
    <citation type="submission" date="2016-11" db="UniProtKB">
        <authorList>
            <consortium name="WormBaseParasite"/>
        </authorList>
    </citation>
    <scope>IDENTIFICATION</scope>
</reference>
<sequence length="141" mass="15447">MFRKLADSATALVSSTTQPLQIASKENIVDKVALKHLTGKQDIPEAEDEEDVQAPQAAGGLTSTTTFAPLNLSKEDTLSILKIFSGNDIEVDCWHLNVIIMLLVLEHINPILQKGTVNESTVQFHNGDESLKIRRVADVLQ</sequence>
<organism evidence="2 3">
    <name type="scientific">Heterorhabditis bacteriophora</name>
    <name type="common">Entomopathogenic nematode worm</name>
    <dbReference type="NCBI Taxonomy" id="37862"/>
    <lineage>
        <taxon>Eukaryota</taxon>
        <taxon>Metazoa</taxon>
        <taxon>Ecdysozoa</taxon>
        <taxon>Nematoda</taxon>
        <taxon>Chromadorea</taxon>
        <taxon>Rhabditida</taxon>
        <taxon>Rhabditina</taxon>
        <taxon>Rhabditomorpha</taxon>
        <taxon>Strongyloidea</taxon>
        <taxon>Heterorhabditidae</taxon>
        <taxon>Heterorhabditis</taxon>
    </lineage>
</organism>
<protein>
    <submittedName>
        <fullName evidence="3">Condensin complex subunit 2</fullName>
    </submittedName>
</protein>
<feature type="region of interest" description="Disordered" evidence="1">
    <location>
        <begin position="40"/>
        <end position="64"/>
    </location>
</feature>
<name>A0A1I7WRF3_HETBA</name>
<dbReference type="Proteomes" id="UP000095283">
    <property type="component" value="Unplaced"/>
</dbReference>
<dbReference type="AlphaFoldDB" id="A0A1I7WRF3"/>